<evidence type="ECO:0000259" key="7">
    <source>
        <dbReference type="Pfam" id="PF00149"/>
    </source>
</evidence>
<dbReference type="InterPro" id="IPR004843">
    <property type="entry name" value="Calcineurin-like_PHP"/>
</dbReference>
<feature type="domain" description="Calcineurin-like phosphoesterase" evidence="7">
    <location>
        <begin position="7"/>
        <end position="211"/>
    </location>
</feature>
<dbReference type="EMBL" id="JBHULV010000013">
    <property type="protein sequence ID" value="MFD2730963.1"/>
    <property type="molecule type" value="Genomic_DNA"/>
</dbReference>
<organism evidence="8 9">
    <name type="scientific">Pedobacter alpinus</name>
    <dbReference type="NCBI Taxonomy" id="1590643"/>
    <lineage>
        <taxon>Bacteria</taxon>
        <taxon>Pseudomonadati</taxon>
        <taxon>Bacteroidota</taxon>
        <taxon>Sphingobacteriia</taxon>
        <taxon>Sphingobacteriales</taxon>
        <taxon>Sphingobacteriaceae</taxon>
        <taxon>Pedobacter</taxon>
    </lineage>
</organism>
<evidence type="ECO:0000256" key="1">
    <source>
        <dbReference type="ARBA" id="ARBA00022475"/>
    </source>
</evidence>
<evidence type="ECO:0000256" key="4">
    <source>
        <dbReference type="ARBA" id="ARBA00022801"/>
    </source>
</evidence>
<dbReference type="Proteomes" id="UP001597546">
    <property type="component" value="Unassembled WGS sequence"/>
</dbReference>
<dbReference type="PANTHER" id="PTHR34990:SF1">
    <property type="entry name" value="UDP-2,3-DIACYLGLUCOSAMINE HYDROLASE"/>
    <property type="match status" value="1"/>
</dbReference>
<name>A0ABW5TPQ7_9SPHI</name>
<keyword evidence="3" id="KW-0479">Metal-binding</keyword>
<sequence>MDKTNYYFASDFHLGAPSYKSSREREAKLVAWLNYIKEDAAAVFLMGDVFDFWFEYSTVIPKGYVRLLGKLAELSDAGTKIYFFKGNHDMWVFDYFEKELNATIVSDELILELNGKRFFLHHGDGLGKGDDAYKILKNFFRSSFCQWLFARLHPNLGIGIANYWSQKSRLANNKKETYLHIDREKDWVANYYQQLKDQYGDVDYLILGHRHFPVTLPIEKAQYINLGEWVNFTTYAVFDGISIKLLDFETNKPIHD</sequence>
<dbReference type="EC" id="3.6.1.54" evidence="8"/>
<keyword evidence="4 8" id="KW-0378">Hydrolase</keyword>
<keyword evidence="2" id="KW-0997">Cell inner membrane</keyword>
<evidence type="ECO:0000256" key="2">
    <source>
        <dbReference type="ARBA" id="ARBA00022519"/>
    </source>
</evidence>
<dbReference type="RefSeq" id="WP_379041690.1">
    <property type="nucleotide sequence ID" value="NZ_JBHSKW010000017.1"/>
</dbReference>
<protein>
    <submittedName>
        <fullName evidence="8">UDP-2,3-diacylglucosamine diphosphatase</fullName>
        <ecNumber evidence="8">3.6.1.54</ecNumber>
    </submittedName>
</protein>
<comment type="caution">
    <text evidence="8">The sequence shown here is derived from an EMBL/GenBank/DDBJ whole genome shotgun (WGS) entry which is preliminary data.</text>
</comment>
<keyword evidence="6" id="KW-0464">Manganese</keyword>
<dbReference type="InterPro" id="IPR029052">
    <property type="entry name" value="Metallo-depent_PP-like"/>
</dbReference>
<proteinExistence type="predicted"/>
<evidence type="ECO:0000256" key="5">
    <source>
        <dbReference type="ARBA" id="ARBA00023136"/>
    </source>
</evidence>
<evidence type="ECO:0000313" key="9">
    <source>
        <dbReference type="Proteomes" id="UP001597546"/>
    </source>
</evidence>
<dbReference type="CDD" id="cd07398">
    <property type="entry name" value="MPP_YbbF-LpxH"/>
    <property type="match status" value="1"/>
</dbReference>
<dbReference type="SUPFAM" id="SSF56300">
    <property type="entry name" value="Metallo-dependent phosphatases"/>
    <property type="match status" value="1"/>
</dbReference>
<dbReference type="InterPro" id="IPR043461">
    <property type="entry name" value="LpxH-like"/>
</dbReference>
<dbReference type="GO" id="GO:0016787">
    <property type="term" value="F:hydrolase activity"/>
    <property type="evidence" value="ECO:0007669"/>
    <property type="project" value="UniProtKB-KW"/>
</dbReference>
<reference evidence="9" key="1">
    <citation type="journal article" date="2019" name="Int. J. Syst. Evol. Microbiol.">
        <title>The Global Catalogue of Microorganisms (GCM) 10K type strain sequencing project: providing services to taxonomists for standard genome sequencing and annotation.</title>
        <authorList>
            <consortium name="The Broad Institute Genomics Platform"/>
            <consortium name="The Broad Institute Genome Sequencing Center for Infectious Disease"/>
            <person name="Wu L."/>
            <person name="Ma J."/>
        </authorList>
    </citation>
    <scope>NUCLEOTIDE SEQUENCE [LARGE SCALE GENOMIC DNA]</scope>
    <source>
        <strain evidence="9">KCTC 42456</strain>
    </source>
</reference>
<keyword evidence="1" id="KW-1003">Cell membrane</keyword>
<dbReference type="Pfam" id="PF00149">
    <property type="entry name" value="Metallophos"/>
    <property type="match status" value="1"/>
</dbReference>
<evidence type="ECO:0000256" key="3">
    <source>
        <dbReference type="ARBA" id="ARBA00022723"/>
    </source>
</evidence>
<gene>
    <name evidence="8" type="ORF">ACFSSE_04540</name>
</gene>
<dbReference type="PANTHER" id="PTHR34990">
    <property type="entry name" value="UDP-2,3-DIACYLGLUCOSAMINE HYDROLASE-RELATED"/>
    <property type="match status" value="1"/>
</dbReference>
<dbReference type="Gene3D" id="3.60.21.10">
    <property type="match status" value="1"/>
</dbReference>
<evidence type="ECO:0000256" key="6">
    <source>
        <dbReference type="ARBA" id="ARBA00023211"/>
    </source>
</evidence>
<keyword evidence="5" id="KW-0472">Membrane</keyword>
<keyword evidence="9" id="KW-1185">Reference proteome</keyword>
<accession>A0ABW5TPQ7</accession>
<evidence type="ECO:0000313" key="8">
    <source>
        <dbReference type="EMBL" id="MFD2730963.1"/>
    </source>
</evidence>